<dbReference type="Gene3D" id="3.40.430.10">
    <property type="entry name" value="Dihydrofolate Reductase, subunit A"/>
    <property type="match status" value="1"/>
</dbReference>
<evidence type="ECO:0000259" key="10">
    <source>
        <dbReference type="PROSITE" id="PS51330"/>
    </source>
</evidence>
<evidence type="ECO:0000256" key="9">
    <source>
        <dbReference type="RuleBase" id="RU004474"/>
    </source>
</evidence>
<dbReference type="RefSeq" id="WP_187318071.1">
    <property type="nucleotide sequence ID" value="NZ_JACSCY010000002.1"/>
</dbReference>
<dbReference type="EMBL" id="JACSCY010000002">
    <property type="protein sequence ID" value="MBC6609756.1"/>
    <property type="molecule type" value="Genomic_DNA"/>
</dbReference>
<comment type="function">
    <text evidence="7 8">Key enzyme in folate metabolism. Catalyzes an essential reaction for de novo glycine and purine synthesis, and for DNA precursor synthesis.</text>
</comment>
<evidence type="ECO:0000256" key="2">
    <source>
        <dbReference type="ARBA" id="ARBA00009539"/>
    </source>
</evidence>
<dbReference type="PANTHER" id="PTHR48069">
    <property type="entry name" value="DIHYDROFOLATE REDUCTASE"/>
    <property type="match status" value="1"/>
</dbReference>
<dbReference type="PROSITE" id="PS51330">
    <property type="entry name" value="DHFR_2"/>
    <property type="match status" value="1"/>
</dbReference>
<dbReference type="SUPFAM" id="SSF53597">
    <property type="entry name" value="Dihydrofolate reductase-like"/>
    <property type="match status" value="1"/>
</dbReference>
<dbReference type="InterPro" id="IPR024072">
    <property type="entry name" value="DHFR-like_dom_sf"/>
</dbReference>
<dbReference type="Proteomes" id="UP000622017">
    <property type="component" value="Unassembled WGS sequence"/>
</dbReference>
<dbReference type="PRINTS" id="PR00070">
    <property type="entry name" value="DHFR"/>
</dbReference>
<evidence type="ECO:0000256" key="8">
    <source>
        <dbReference type="PIRNR" id="PIRNR000194"/>
    </source>
</evidence>
<dbReference type="Pfam" id="PF00186">
    <property type="entry name" value="DHFR_1"/>
    <property type="match status" value="1"/>
</dbReference>
<comment type="pathway">
    <text evidence="1 8">Cofactor biosynthesis; tetrahydrofolate biosynthesis; 5,6,7,8-tetrahydrofolate from 7,8-dihydrofolate: step 1/1.</text>
</comment>
<organism evidence="11 12">
    <name type="scientific">Hymenobacter citatus</name>
    <dbReference type="NCBI Taxonomy" id="2763506"/>
    <lineage>
        <taxon>Bacteria</taxon>
        <taxon>Pseudomonadati</taxon>
        <taxon>Bacteroidota</taxon>
        <taxon>Cytophagia</taxon>
        <taxon>Cytophagales</taxon>
        <taxon>Hymenobacteraceae</taxon>
        <taxon>Hymenobacter</taxon>
    </lineage>
</organism>
<keyword evidence="4 8" id="KW-0554">One-carbon metabolism</keyword>
<comment type="similarity">
    <text evidence="2 8 9">Belongs to the dihydrofolate reductase family.</text>
</comment>
<comment type="catalytic activity">
    <reaction evidence="8">
        <text>(6S)-5,6,7,8-tetrahydrofolate + NADP(+) = 7,8-dihydrofolate + NADPH + H(+)</text>
        <dbReference type="Rhea" id="RHEA:15009"/>
        <dbReference type="ChEBI" id="CHEBI:15378"/>
        <dbReference type="ChEBI" id="CHEBI:57451"/>
        <dbReference type="ChEBI" id="CHEBI:57453"/>
        <dbReference type="ChEBI" id="CHEBI:57783"/>
        <dbReference type="ChEBI" id="CHEBI:58349"/>
        <dbReference type="EC" id="1.5.1.3"/>
    </reaction>
</comment>
<keyword evidence="6 8" id="KW-0560">Oxidoreductase</keyword>
<reference evidence="11 12" key="1">
    <citation type="submission" date="2020-08" db="EMBL/GenBank/DDBJ databases">
        <title>Hymenobacter sp.</title>
        <authorList>
            <person name="Kim M.K."/>
        </authorList>
    </citation>
    <scope>NUCLEOTIDE SEQUENCE [LARGE SCALE GENOMIC DNA]</scope>
    <source>
        <strain evidence="11 12">BT507</strain>
    </source>
</reference>
<dbReference type="PIRSF" id="PIRSF000194">
    <property type="entry name" value="DHFR"/>
    <property type="match status" value="1"/>
</dbReference>
<protein>
    <recommendedName>
        <fullName evidence="3 8">Dihydrofolate reductase</fullName>
        <ecNumber evidence="3 8">1.5.1.3</ecNumber>
    </recommendedName>
</protein>
<comment type="caution">
    <text evidence="11">The sequence shown here is derived from an EMBL/GenBank/DDBJ whole genome shotgun (WGS) entry which is preliminary data.</text>
</comment>
<name>A0ABR7MFC1_9BACT</name>
<evidence type="ECO:0000256" key="3">
    <source>
        <dbReference type="ARBA" id="ARBA00012856"/>
    </source>
</evidence>
<keyword evidence="5 8" id="KW-0521">NADP</keyword>
<dbReference type="PANTHER" id="PTHR48069:SF3">
    <property type="entry name" value="DIHYDROFOLATE REDUCTASE"/>
    <property type="match status" value="1"/>
</dbReference>
<evidence type="ECO:0000256" key="7">
    <source>
        <dbReference type="ARBA" id="ARBA00025067"/>
    </source>
</evidence>
<dbReference type="PROSITE" id="PS00075">
    <property type="entry name" value="DHFR_1"/>
    <property type="match status" value="1"/>
</dbReference>
<accession>A0ABR7MFC1</accession>
<proteinExistence type="inferred from homology"/>
<dbReference type="InterPro" id="IPR001796">
    <property type="entry name" value="DHFR_dom"/>
</dbReference>
<evidence type="ECO:0000256" key="1">
    <source>
        <dbReference type="ARBA" id="ARBA00004903"/>
    </source>
</evidence>
<evidence type="ECO:0000256" key="5">
    <source>
        <dbReference type="ARBA" id="ARBA00022857"/>
    </source>
</evidence>
<dbReference type="CDD" id="cd00209">
    <property type="entry name" value="DHFR"/>
    <property type="match status" value="1"/>
</dbReference>
<evidence type="ECO:0000256" key="4">
    <source>
        <dbReference type="ARBA" id="ARBA00022563"/>
    </source>
</evidence>
<dbReference type="EC" id="1.5.1.3" evidence="3 8"/>
<feature type="domain" description="DHFR" evidence="10">
    <location>
        <begin position="1"/>
        <end position="160"/>
    </location>
</feature>
<evidence type="ECO:0000313" key="11">
    <source>
        <dbReference type="EMBL" id="MBC6609756.1"/>
    </source>
</evidence>
<keyword evidence="12" id="KW-1185">Reference proteome</keyword>
<sequence>MIALIVAVAENGVIGQDNTLPWHLPNDLRHFKQLTSGHPIVMGRRTFESIGKPLPNRQNIVVTRQTDWHPTGCEVANSVPAAVELAQTFDEDIFIIGGAEIYRQALPAADTIFLTEVHQTVEGDALFPDLNRTEWQEETRERHEPDLKHAFPYSFVTLRRR</sequence>
<dbReference type="InterPro" id="IPR017925">
    <property type="entry name" value="DHFR_CS"/>
</dbReference>
<evidence type="ECO:0000313" key="12">
    <source>
        <dbReference type="Proteomes" id="UP000622017"/>
    </source>
</evidence>
<dbReference type="InterPro" id="IPR012259">
    <property type="entry name" value="DHFR"/>
</dbReference>
<evidence type="ECO:0000256" key="6">
    <source>
        <dbReference type="ARBA" id="ARBA00023002"/>
    </source>
</evidence>
<gene>
    <name evidence="11" type="ORF">H8B15_02405</name>
</gene>